<feature type="chain" id="PRO_5015189003" description="Phytase-like domain-containing protein" evidence="1">
    <location>
        <begin position="20"/>
        <end position="287"/>
    </location>
</feature>
<proteinExistence type="predicted"/>
<accession>A0A2P5TRW0</accession>
<dbReference type="AlphaFoldDB" id="A0A2P5TRW0"/>
<name>A0A2P5TRW0_9GAMM</name>
<dbReference type="RefSeq" id="WP_104484942.1">
    <property type="nucleotide sequence ID" value="NZ_BMYB01000010.1"/>
</dbReference>
<dbReference type="Proteomes" id="UP000242231">
    <property type="component" value="Unassembled WGS sequence"/>
</dbReference>
<protein>
    <recommendedName>
        <fullName evidence="4">Phytase-like domain-containing protein</fullName>
    </recommendedName>
</protein>
<evidence type="ECO:0008006" key="4">
    <source>
        <dbReference type="Google" id="ProtNLM"/>
    </source>
</evidence>
<dbReference type="SUPFAM" id="SSF75011">
    <property type="entry name" value="3-carboxy-cis,cis-mucoante lactonizing enzyme"/>
    <property type="match status" value="1"/>
</dbReference>
<organism evidence="2 3">
    <name type="scientific">Oceanisphaera arctica</name>
    <dbReference type="NCBI Taxonomy" id="641510"/>
    <lineage>
        <taxon>Bacteria</taxon>
        <taxon>Pseudomonadati</taxon>
        <taxon>Pseudomonadota</taxon>
        <taxon>Gammaproteobacteria</taxon>
        <taxon>Aeromonadales</taxon>
        <taxon>Aeromonadaceae</taxon>
        <taxon>Oceanisphaera</taxon>
    </lineage>
</organism>
<feature type="signal peptide" evidence="1">
    <location>
        <begin position="1"/>
        <end position="19"/>
    </location>
</feature>
<gene>
    <name evidence="2" type="ORF">UN63_01095</name>
</gene>
<keyword evidence="1" id="KW-0732">Signal</keyword>
<comment type="caution">
    <text evidence="2">The sequence shown here is derived from an EMBL/GenBank/DDBJ whole genome shotgun (WGS) entry which is preliminary data.</text>
</comment>
<dbReference type="EMBL" id="MPZM01000001">
    <property type="protein sequence ID" value="PPL18566.1"/>
    <property type="molecule type" value="Genomic_DNA"/>
</dbReference>
<evidence type="ECO:0000313" key="2">
    <source>
        <dbReference type="EMBL" id="PPL18566.1"/>
    </source>
</evidence>
<keyword evidence="3" id="KW-1185">Reference proteome</keyword>
<dbReference type="OrthoDB" id="5599486at2"/>
<evidence type="ECO:0000313" key="3">
    <source>
        <dbReference type="Proteomes" id="UP000242231"/>
    </source>
</evidence>
<dbReference type="PROSITE" id="PS51257">
    <property type="entry name" value="PROKAR_LIPOPROTEIN"/>
    <property type="match status" value="1"/>
</dbReference>
<sequence>MRLIPLLPSLLLLSGCVAAQGPRLELVPVAGFPSRLAETSGLARWQQGFVSHNDSGNDADLFVLDGEGNITAQSAIAAGNRDWEDIAVRGNTLYLADTGNNGGWRRDLHILPLTAEAEHFSPQAPIPVRYAEQHNFQPPLYQHNFDAEALTWVEDELWLLTKRWLDQQTAIYKVRPTAENTSLVEQQRLNTDMLVTGADYDAKTRTLLLVGYSRNWFNRRAWLWLYPIRDGRVIEADGRRWMLGQNGQFEGIALGRDGLVYFTREGSDINLFRSLLLLESLLIDKSR</sequence>
<evidence type="ECO:0000256" key="1">
    <source>
        <dbReference type="SAM" id="SignalP"/>
    </source>
</evidence>
<reference evidence="3" key="1">
    <citation type="submission" date="2016-11" db="EMBL/GenBank/DDBJ databases">
        <authorList>
            <person name="Sisinthy S."/>
            <person name="Ara S."/>
            <person name="Gundlapally S.R."/>
        </authorList>
    </citation>
    <scope>NUCLEOTIDE SEQUENCE [LARGE SCALE GENOMIC DNA]</scope>
    <source>
        <strain evidence="3">V1-41</strain>
    </source>
</reference>